<dbReference type="EMBL" id="NCKU01000140">
    <property type="protein sequence ID" value="RWS16976.1"/>
    <property type="molecule type" value="Genomic_DNA"/>
</dbReference>
<dbReference type="OrthoDB" id="4703at2759"/>
<dbReference type="InterPro" id="IPR052416">
    <property type="entry name" value="GTF3C_component"/>
</dbReference>
<keyword evidence="7" id="KW-1185">Reference proteome</keyword>
<evidence type="ECO:0000313" key="7">
    <source>
        <dbReference type="Proteomes" id="UP000285301"/>
    </source>
</evidence>
<evidence type="ECO:0000313" key="5">
    <source>
        <dbReference type="EMBL" id="RWS16976.1"/>
    </source>
</evidence>
<dbReference type="GO" id="GO:0005634">
    <property type="term" value="C:nucleus"/>
    <property type="evidence" value="ECO:0007669"/>
    <property type="project" value="UniProtKB-SubCell"/>
</dbReference>
<feature type="compositionally biased region" description="Basic and acidic residues" evidence="4">
    <location>
        <begin position="1"/>
        <end position="11"/>
    </location>
</feature>
<dbReference type="STRING" id="1965070.A0A3S4RJI1"/>
<keyword evidence="2" id="KW-0804">Transcription</keyword>
<sequence>MKAHMRTHESQGSDNENSEAEIIVPNDVGNGKSRRRSALKAKGFIQRTIVKEKSQSNTADEDNKDDDYEAENPISSSDSDSCHGDDNVIEEIAIKPNKAKIKDKIPPQKSFSSLEMENKKKKLFKLLKDYIKSPSLRKTSEMKLKWEVNENNEKFAKCPIEGCNQNYTKHYKKEVLTALLPRKDIWIPLSEEEYSMYVPEAKISPFFKITTIESDWQNLHLFDCIASNDHLTCFVGGAVWSAAWCPLPLEFSNKCQYIAVATCKNSDAIHPLNHLETEKGLLQIWDCGLLNKEFSKQPLPRFSLGIAHNYGVIWDLEWCPGGTSWQPFNKSCTTNILPRLGLLALACGDGIVRILSIPHPSSLINDTKIYRCEPVVILDPPGTGPAGGHYSTICRCLSWRKTDEQKLIAAGFGNGVVAVWDLVTISPLLVIHKTSITPIMSMNRKSIFASVDWSWKWAGVFAGFDDAYANWQASNYVIFKDVGYLNWAPNSLTAHRGCVWDIALSDWVNAEISVDSGGEAVIFTNFVIRHDSKHGRRKPMEKLPFYRLKLEELPEQEKKTTSERNDNTESQQSLINVNWTINREKPLQRSYSDMVKTYGVIFHDIPLDFVKIQEKEIKRIRSAMDMQYQRLSDYPLSSLTKVEWNPNKSSYNWVLTAGQSGFMRISCIKIADS</sequence>
<protein>
    <submittedName>
        <fullName evidence="5">General transcription factor 3C polypeptide 2-like protein</fullName>
    </submittedName>
</protein>
<evidence type="ECO:0000256" key="2">
    <source>
        <dbReference type="ARBA" id="ARBA00023163"/>
    </source>
</evidence>
<evidence type="ECO:0000313" key="6">
    <source>
        <dbReference type="EMBL" id="RWS17018.1"/>
    </source>
</evidence>
<feature type="region of interest" description="Disordered" evidence="4">
    <location>
        <begin position="1"/>
        <end position="85"/>
    </location>
</feature>
<dbReference type="PANTHER" id="PTHR15052">
    <property type="entry name" value="RNA POLYMERASE III TRANSCRIPTION INITIATION FACTOR COMPLEX SUBUNIT"/>
    <property type="match status" value="1"/>
</dbReference>
<gene>
    <name evidence="5" type="ORF">B4U79_02728</name>
    <name evidence="6" type="ORF">B4U79_05976</name>
</gene>
<organism evidence="5 7">
    <name type="scientific">Dinothrombium tinctorium</name>
    <dbReference type="NCBI Taxonomy" id="1965070"/>
    <lineage>
        <taxon>Eukaryota</taxon>
        <taxon>Metazoa</taxon>
        <taxon>Ecdysozoa</taxon>
        <taxon>Arthropoda</taxon>
        <taxon>Chelicerata</taxon>
        <taxon>Arachnida</taxon>
        <taxon>Acari</taxon>
        <taxon>Acariformes</taxon>
        <taxon>Trombidiformes</taxon>
        <taxon>Prostigmata</taxon>
        <taxon>Anystina</taxon>
        <taxon>Parasitengona</taxon>
        <taxon>Trombidioidea</taxon>
        <taxon>Trombidiidae</taxon>
        <taxon>Dinothrombium</taxon>
    </lineage>
</organism>
<feature type="compositionally biased region" description="Acidic residues" evidence="4">
    <location>
        <begin position="59"/>
        <end position="70"/>
    </location>
</feature>
<dbReference type="GO" id="GO:0000127">
    <property type="term" value="C:transcription factor TFIIIC complex"/>
    <property type="evidence" value="ECO:0007669"/>
    <property type="project" value="TreeGrafter"/>
</dbReference>
<keyword evidence="3" id="KW-0539">Nucleus</keyword>
<dbReference type="GO" id="GO:0006383">
    <property type="term" value="P:transcription by RNA polymerase III"/>
    <property type="evidence" value="ECO:0007669"/>
    <property type="project" value="TreeGrafter"/>
</dbReference>
<accession>A0A3S4RJI1</accession>
<dbReference type="Proteomes" id="UP000285301">
    <property type="component" value="Unassembled WGS sequence"/>
</dbReference>
<dbReference type="AlphaFoldDB" id="A0A3S4RJI1"/>
<reference evidence="5" key="2">
    <citation type="submission" date="2018-11" db="EMBL/GenBank/DDBJ databases">
        <title>Trombidioid mite genomics.</title>
        <authorList>
            <person name="Dong X."/>
        </authorList>
    </citation>
    <scope>NUCLEOTIDE SEQUENCE</scope>
    <source>
        <strain evidence="5">UoL-WK</strain>
    </source>
</reference>
<dbReference type="Gene3D" id="2.130.10.10">
    <property type="entry name" value="YVTN repeat-like/Quinoprotein amine dehydrogenase"/>
    <property type="match status" value="1"/>
</dbReference>
<evidence type="ECO:0000256" key="1">
    <source>
        <dbReference type="ARBA" id="ARBA00004123"/>
    </source>
</evidence>
<comment type="subcellular location">
    <subcellularLocation>
        <location evidence="1">Nucleus</location>
    </subcellularLocation>
</comment>
<name>A0A3S4RJI1_9ACAR</name>
<evidence type="ECO:0000256" key="3">
    <source>
        <dbReference type="ARBA" id="ARBA00023242"/>
    </source>
</evidence>
<proteinExistence type="predicted"/>
<dbReference type="InterPro" id="IPR015943">
    <property type="entry name" value="WD40/YVTN_repeat-like_dom_sf"/>
</dbReference>
<dbReference type="InterPro" id="IPR036322">
    <property type="entry name" value="WD40_repeat_dom_sf"/>
</dbReference>
<dbReference type="PANTHER" id="PTHR15052:SF2">
    <property type="entry name" value="GENERAL TRANSCRIPTION FACTOR 3C POLYPEPTIDE 2"/>
    <property type="match status" value="1"/>
</dbReference>
<dbReference type="SUPFAM" id="SSF50978">
    <property type="entry name" value="WD40 repeat-like"/>
    <property type="match status" value="1"/>
</dbReference>
<comment type="caution">
    <text evidence="5">The sequence shown here is derived from an EMBL/GenBank/DDBJ whole genome shotgun (WGS) entry which is preliminary data.</text>
</comment>
<reference evidence="5 7" key="1">
    <citation type="journal article" date="2018" name="Gigascience">
        <title>Genomes of trombidid mites reveal novel predicted allergens and laterally-transferred genes associated with secondary metabolism.</title>
        <authorList>
            <person name="Dong X."/>
            <person name="Chaisiri K."/>
            <person name="Xia D."/>
            <person name="Armstrong S.D."/>
            <person name="Fang Y."/>
            <person name="Donnelly M.J."/>
            <person name="Kadowaki T."/>
            <person name="McGarry J.W."/>
            <person name="Darby A.C."/>
            <person name="Makepeace B.L."/>
        </authorList>
    </citation>
    <scope>NUCLEOTIDE SEQUENCE [LARGE SCALE GENOMIC DNA]</scope>
    <source>
        <strain evidence="5">UoL-WK</strain>
    </source>
</reference>
<evidence type="ECO:0000256" key="4">
    <source>
        <dbReference type="SAM" id="MobiDB-lite"/>
    </source>
</evidence>
<dbReference type="EMBL" id="NCKU01000133">
    <property type="protein sequence ID" value="RWS17018.1"/>
    <property type="molecule type" value="Genomic_DNA"/>
</dbReference>